<dbReference type="SUPFAM" id="SSF55729">
    <property type="entry name" value="Acyl-CoA N-acyltransferases (Nat)"/>
    <property type="match status" value="1"/>
</dbReference>
<name>A0A0R1UQ23_9LACO</name>
<dbReference type="Gene3D" id="3.40.630.30">
    <property type="match status" value="1"/>
</dbReference>
<dbReference type="PATRIC" id="fig|1423753.3.peg.2368"/>
<dbReference type="RefSeq" id="WP_057732836.1">
    <property type="nucleotide sequence ID" value="NZ_AZFS01000046.1"/>
</dbReference>
<dbReference type="InterPro" id="IPR000182">
    <property type="entry name" value="GNAT_dom"/>
</dbReference>
<keyword evidence="1 4" id="KW-0808">Transferase</keyword>
<dbReference type="CDD" id="cd04301">
    <property type="entry name" value="NAT_SF"/>
    <property type="match status" value="1"/>
</dbReference>
<comment type="caution">
    <text evidence="4">The sequence shown here is derived from an EMBL/GenBank/DDBJ whole genome shotgun (WGS) entry which is preliminary data.</text>
</comment>
<evidence type="ECO:0000313" key="4">
    <source>
        <dbReference type="EMBL" id="KRL95295.1"/>
    </source>
</evidence>
<dbReference type="STRING" id="1423753.FD28_GL002256"/>
<evidence type="ECO:0000256" key="1">
    <source>
        <dbReference type="ARBA" id="ARBA00022679"/>
    </source>
</evidence>
<dbReference type="Pfam" id="PF00583">
    <property type="entry name" value="Acetyltransf_1"/>
    <property type="match status" value="1"/>
</dbReference>
<evidence type="ECO:0000256" key="2">
    <source>
        <dbReference type="ARBA" id="ARBA00023315"/>
    </source>
</evidence>
<organism evidence="4 5">
    <name type="scientific">Levilactobacillus hammesii DSM 16381</name>
    <dbReference type="NCBI Taxonomy" id="1423753"/>
    <lineage>
        <taxon>Bacteria</taxon>
        <taxon>Bacillati</taxon>
        <taxon>Bacillota</taxon>
        <taxon>Bacilli</taxon>
        <taxon>Lactobacillales</taxon>
        <taxon>Lactobacillaceae</taxon>
        <taxon>Levilactobacillus</taxon>
    </lineage>
</organism>
<sequence length="162" mass="18213">MKIRPARRDDDFQAVAQLYDDVWQVTYAGLLPATFLSQLSPATWHPERRWQLMWLAFSDTNHLVGTCAAGPARAPDHAGWGEIYSIYVRPSAQHQGVGRQLMATALAKLAPLHAPIYLEVLATNQAAQTFYRQLGFQQKGTVQTRTVPQGQLSVVEMVWHQD</sequence>
<dbReference type="PANTHER" id="PTHR43877">
    <property type="entry name" value="AMINOALKYLPHOSPHONATE N-ACETYLTRANSFERASE-RELATED-RELATED"/>
    <property type="match status" value="1"/>
</dbReference>
<dbReference type="EMBL" id="AZFS01000046">
    <property type="protein sequence ID" value="KRL95295.1"/>
    <property type="molecule type" value="Genomic_DNA"/>
</dbReference>
<keyword evidence="2" id="KW-0012">Acyltransferase</keyword>
<reference evidence="4 5" key="1">
    <citation type="journal article" date="2015" name="Genome Announc.">
        <title>Expanding the biotechnology potential of lactobacilli through comparative genomics of 213 strains and associated genera.</title>
        <authorList>
            <person name="Sun Z."/>
            <person name="Harris H.M."/>
            <person name="McCann A."/>
            <person name="Guo C."/>
            <person name="Argimon S."/>
            <person name="Zhang W."/>
            <person name="Yang X."/>
            <person name="Jeffery I.B."/>
            <person name="Cooney J.C."/>
            <person name="Kagawa T.F."/>
            <person name="Liu W."/>
            <person name="Song Y."/>
            <person name="Salvetti E."/>
            <person name="Wrobel A."/>
            <person name="Rasinkangas P."/>
            <person name="Parkhill J."/>
            <person name="Rea M.C."/>
            <person name="O'Sullivan O."/>
            <person name="Ritari J."/>
            <person name="Douillard F.P."/>
            <person name="Paul Ross R."/>
            <person name="Yang R."/>
            <person name="Briner A.E."/>
            <person name="Felis G.E."/>
            <person name="de Vos W.M."/>
            <person name="Barrangou R."/>
            <person name="Klaenhammer T.R."/>
            <person name="Caufield P.W."/>
            <person name="Cui Y."/>
            <person name="Zhang H."/>
            <person name="O'Toole P.W."/>
        </authorList>
    </citation>
    <scope>NUCLEOTIDE SEQUENCE [LARGE SCALE GENOMIC DNA]</scope>
    <source>
        <strain evidence="4 5">DSM 16381</strain>
    </source>
</reference>
<gene>
    <name evidence="4" type="ORF">FD28_GL002256</name>
</gene>
<dbReference type="PROSITE" id="PS51186">
    <property type="entry name" value="GNAT"/>
    <property type="match status" value="1"/>
</dbReference>
<feature type="domain" description="N-acetyltransferase" evidence="3">
    <location>
        <begin position="1"/>
        <end position="162"/>
    </location>
</feature>
<dbReference type="GO" id="GO:0016747">
    <property type="term" value="F:acyltransferase activity, transferring groups other than amino-acyl groups"/>
    <property type="evidence" value="ECO:0007669"/>
    <property type="project" value="InterPro"/>
</dbReference>
<protein>
    <submittedName>
        <fullName evidence="4">Acetyltransferase</fullName>
    </submittedName>
</protein>
<proteinExistence type="predicted"/>
<keyword evidence="5" id="KW-1185">Reference proteome</keyword>
<dbReference type="AlphaFoldDB" id="A0A0R1UQ23"/>
<dbReference type="InterPro" id="IPR016181">
    <property type="entry name" value="Acyl_CoA_acyltransferase"/>
</dbReference>
<dbReference type="Proteomes" id="UP000051580">
    <property type="component" value="Unassembled WGS sequence"/>
</dbReference>
<evidence type="ECO:0000313" key="5">
    <source>
        <dbReference type="Proteomes" id="UP000051580"/>
    </source>
</evidence>
<evidence type="ECO:0000259" key="3">
    <source>
        <dbReference type="PROSITE" id="PS51186"/>
    </source>
</evidence>
<accession>A0A0R1UQ23</accession>
<dbReference type="OrthoDB" id="5292888at2"/>
<dbReference type="InterPro" id="IPR050832">
    <property type="entry name" value="Bact_Acetyltransf"/>
</dbReference>